<protein>
    <submittedName>
        <fullName evidence="4">Alpha/beta hydrolase</fullName>
    </submittedName>
</protein>
<dbReference type="PANTHER" id="PTHR40841">
    <property type="entry name" value="SIDEROPHORE TRIACETYLFUSARININE C ESTERASE"/>
    <property type="match status" value="1"/>
</dbReference>
<dbReference type="PANTHER" id="PTHR40841:SF2">
    <property type="entry name" value="SIDEROPHORE-DEGRADING ESTERASE (EUROFUNG)"/>
    <property type="match status" value="1"/>
</dbReference>
<organism evidence="4 5">
    <name type="scientific">Shewanella hanedai</name>
    <name type="common">Alteromonas hanedai</name>
    <dbReference type="NCBI Taxonomy" id="25"/>
    <lineage>
        <taxon>Bacteria</taxon>
        <taxon>Pseudomonadati</taxon>
        <taxon>Pseudomonadota</taxon>
        <taxon>Gammaproteobacteria</taxon>
        <taxon>Alteromonadales</taxon>
        <taxon>Shewanellaceae</taxon>
        <taxon>Shewanella</taxon>
    </lineage>
</organism>
<dbReference type="OrthoDB" id="6381520at2"/>
<feature type="signal peptide" evidence="3">
    <location>
        <begin position="1"/>
        <end position="18"/>
    </location>
</feature>
<name>A0A553JLH9_SHEHA</name>
<reference evidence="5" key="1">
    <citation type="submission" date="2019-07" db="EMBL/GenBank/DDBJ databases">
        <title>Shewanella sp. YLB-08 draft genomic sequence.</title>
        <authorList>
            <person name="Yu L."/>
        </authorList>
    </citation>
    <scope>NUCLEOTIDE SEQUENCE [LARGE SCALE GENOMIC DNA]</scope>
    <source>
        <strain evidence="5">JCM 20706</strain>
    </source>
</reference>
<dbReference type="RefSeq" id="WP_144041141.1">
    <property type="nucleotide sequence ID" value="NZ_BMPL01000044.1"/>
</dbReference>
<keyword evidence="3" id="KW-0732">Signal</keyword>
<dbReference type="SUPFAM" id="SSF53474">
    <property type="entry name" value="alpha/beta-Hydrolases"/>
    <property type="match status" value="1"/>
</dbReference>
<dbReference type="Pfam" id="PF00756">
    <property type="entry name" value="Esterase"/>
    <property type="match status" value="1"/>
</dbReference>
<gene>
    <name evidence="4" type="ORF">FN961_15770</name>
</gene>
<comment type="similarity">
    <text evidence="1">Belongs to the esterase D family.</text>
</comment>
<evidence type="ECO:0000313" key="5">
    <source>
        <dbReference type="Proteomes" id="UP000318126"/>
    </source>
</evidence>
<evidence type="ECO:0000256" key="3">
    <source>
        <dbReference type="SAM" id="SignalP"/>
    </source>
</evidence>
<dbReference type="AlphaFoldDB" id="A0A553JLH9"/>
<proteinExistence type="inferred from homology"/>
<evidence type="ECO:0000256" key="2">
    <source>
        <dbReference type="ARBA" id="ARBA00022801"/>
    </source>
</evidence>
<evidence type="ECO:0000313" key="4">
    <source>
        <dbReference type="EMBL" id="TRY13303.1"/>
    </source>
</evidence>
<dbReference type="EMBL" id="VKGK01000020">
    <property type="protein sequence ID" value="TRY13303.1"/>
    <property type="molecule type" value="Genomic_DNA"/>
</dbReference>
<dbReference type="InterPro" id="IPR029058">
    <property type="entry name" value="AB_hydrolase_fold"/>
</dbReference>
<sequence>MKKILVFLFLLPFFNVGASEHKLYPMPGTQVIPIKDTISNKQYELLIKLPDNYAKNKDKNYPVVYFTDAVEHIELLSSASYMIMKDVILVGISWQKDISEDLKQQYGVHVSRYMDYTFKKTINPRHPKIKFGQADSHLAFIRKDVFKFVESNYRTEPNNRTYFGFSAGGVFGVYALMVQPDTFKNYILGSPLDEKVPTLFAQEHAALKNTQSAINVFISYGELEKESEPFVEDFVSQLRNKKYKGLASIKRIVVESYGHSDSSPLVAAHSLKWLKSLQPKSKEDQ</sequence>
<dbReference type="InterPro" id="IPR052558">
    <property type="entry name" value="Siderophore_Hydrolase_D"/>
</dbReference>
<dbReference type="Proteomes" id="UP000318126">
    <property type="component" value="Unassembled WGS sequence"/>
</dbReference>
<feature type="chain" id="PRO_5021890017" evidence="3">
    <location>
        <begin position="19"/>
        <end position="285"/>
    </location>
</feature>
<keyword evidence="5" id="KW-1185">Reference proteome</keyword>
<accession>A0A553JLH9</accession>
<evidence type="ECO:0000256" key="1">
    <source>
        <dbReference type="ARBA" id="ARBA00005622"/>
    </source>
</evidence>
<keyword evidence="2 4" id="KW-0378">Hydrolase</keyword>
<dbReference type="InterPro" id="IPR000801">
    <property type="entry name" value="Esterase-like"/>
</dbReference>
<dbReference type="Gene3D" id="3.40.50.1820">
    <property type="entry name" value="alpha/beta hydrolase"/>
    <property type="match status" value="1"/>
</dbReference>
<comment type="caution">
    <text evidence="4">The sequence shown here is derived from an EMBL/GenBank/DDBJ whole genome shotgun (WGS) entry which is preliminary data.</text>
</comment>
<dbReference type="GO" id="GO:0016788">
    <property type="term" value="F:hydrolase activity, acting on ester bonds"/>
    <property type="evidence" value="ECO:0007669"/>
    <property type="project" value="TreeGrafter"/>
</dbReference>